<comment type="caution">
    <text evidence="7">The sequence shown here is derived from an EMBL/GenBank/DDBJ whole genome shotgun (WGS) entry which is preliminary data.</text>
</comment>
<feature type="signal peptide" evidence="5">
    <location>
        <begin position="1"/>
        <end position="18"/>
    </location>
</feature>
<dbReference type="EMBL" id="JAMXLR010000055">
    <property type="protein sequence ID" value="MCO6045501.1"/>
    <property type="molecule type" value="Genomic_DNA"/>
</dbReference>
<gene>
    <name evidence="7" type="ORF">NG895_16440</name>
</gene>
<protein>
    <submittedName>
        <fullName evidence="7">Cytochrome c</fullName>
    </submittedName>
</protein>
<feature type="chain" id="PRO_5040927912" evidence="5">
    <location>
        <begin position="19"/>
        <end position="429"/>
    </location>
</feature>
<dbReference type="GO" id="GO:0009055">
    <property type="term" value="F:electron transfer activity"/>
    <property type="evidence" value="ECO:0007669"/>
    <property type="project" value="InterPro"/>
</dbReference>
<sequence length="429" mass="47491">MRSTCFYWLSGSMLLVLATAGCNNRAPQFAPNRMAMIEAQLVDEHQQQITQELTELFGTPDDPRVPEGVDLDVELLQMAAGQAGYEKDEYGHEYQQRGLYRQHCASCHGITGDGRGPAAAVLEPYPRDFRPGVFKWKSTRLASKPTDDDLLGVLQRGVSGTAMPSFGLLAPEQLDALVEYVRYLAIRGQVERELIATVADELDFDPAAGTTDEPFVPAEDEDDQAMVDDVVASIVQSWQSPTEQIVEPDPQTMPADERTDAQMAESIEAGRQLFLSPRAKCTDCHGADARSIVVKDYDDWNQAVFDFRQRSATLAAQIARDRENLPGLDSSLAKSARERLTSESRRLKQRGQVSEELLAPQLARPRELADGVFRGGDRSIDLFRRIHQGVAGTPMPGQGSPRPGVEGALSEQEIWQLVDYVRSFLHNSD</sequence>
<feature type="domain" description="Cytochrome c" evidence="6">
    <location>
        <begin position="76"/>
        <end position="185"/>
    </location>
</feature>
<keyword evidence="3 4" id="KW-0408">Iron</keyword>
<dbReference type="PROSITE" id="PS51257">
    <property type="entry name" value="PROKAR_LIPOPROTEIN"/>
    <property type="match status" value="1"/>
</dbReference>
<keyword evidence="8" id="KW-1185">Reference proteome</keyword>
<dbReference type="SUPFAM" id="SSF46626">
    <property type="entry name" value="Cytochrome c"/>
    <property type="match status" value="2"/>
</dbReference>
<evidence type="ECO:0000313" key="7">
    <source>
        <dbReference type="EMBL" id="MCO6045501.1"/>
    </source>
</evidence>
<name>A0A9X2FH10_9BACT</name>
<dbReference type="Gene3D" id="1.10.760.10">
    <property type="entry name" value="Cytochrome c-like domain"/>
    <property type="match status" value="2"/>
</dbReference>
<dbReference type="GO" id="GO:0020037">
    <property type="term" value="F:heme binding"/>
    <property type="evidence" value="ECO:0007669"/>
    <property type="project" value="InterPro"/>
</dbReference>
<evidence type="ECO:0000259" key="6">
    <source>
        <dbReference type="PROSITE" id="PS51007"/>
    </source>
</evidence>
<dbReference type="GO" id="GO:0046872">
    <property type="term" value="F:metal ion binding"/>
    <property type="evidence" value="ECO:0007669"/>
    <property type="project" value="UniProtKB-KW"/>
</dbReference>
<dbReference type="AlphaFoldDB" id="A0A9X2FH10"/>
<keyword evidence="1 4" id="KW-0349">Heme</keyword>
<dbReference type="InterPro" id="IPR009056">
    <property type="entry name" value="Cyt_c-like_dom"/>
</dbReference>
<evidence type="ECO:0000256" key="3">
    <source>
        <dbReference type="ARBA" id="ARBA00023004"/>
    </source>
</evidence>
<evidence type="ECO:0000256" key="5">
    <source>
        <dbReference type="SAM" id="SignalP"/>
    </source>
</evidence>
<evidence type="ECO:0000313" key="8">
    <source>
        <dbReference type="Proteomes" id="UP001155241"/>
    </source>
</evidence>
<dbReference type="InterPro" id="IPR036909">
    <property type="entry name" value="Cyt_c-like_dom_sf"/>
</dbReference>
<reference evidence="7" key="1">
    <citation type="submission" date="2022-06" db="EMBL/GenBank/DDBJ databases">
        <title>Aeoliella straminimaris, a novel planctomycete from sediments.</title>
        <authorList>
            <person name="Vitorino I.R."/>
            <person name="Lage O.M."/>
        </authorList>
    </citation>
    <scope>NUCLEOTIDE SEQUENCE</scope>
    <source>
        <strain evidence="7">ICT_H6.2</strain>
    </source>
</reference>
<keyword evidence="5" id="KW-0732">Signal</keyword>
<feature type="domain" description="Cytochrome c" evidence="6">
    <location>
        <begin position="265"/>
        <end position="425"/>
    </location>
</feature>
<evidence type="ECO:0000256" key="1">
    <source>
        <dbReference type="ARBA" id="ARBA00022617"/>
    </source>
</evidence>
<organism evidence="7 8">
    <name type="scientific">Aeoliella straminimaris</name>
    <dbReference type="NCBI Taxonomy" id="2954799"/>
    <lineage>
        <taxon>Bacteria</taxon>
        <taxon>Pseudomonadati</taxon>
        <taxon>Planctomycetota</taxon>
        <taxon>Planctomycetia</taxon>
        <taxon>Pirellulales</taxon>
        <taxon>Lacipirellulaceae</taxon>
        <taxon>Aeoliella</taxon>
    </lineage>
</organism>
<evidence type="ECO:0000256" key="2">
    <source>
        <dbReference type="ARBA" id="ARBA00022723"/>
    </source>
</evidence>
<dbReference type="Proteomes" id="UP001155241">
    <property type="component" value="Unassembled WGS sequence"/>
</dbReference>
<proteinExistence type="predicted"/>
<accession>A0A9X2FH10</accession>
<dbReference type="PROSITE" id="PS51007">
    <property type="entry name" value="CYTC"/>
    <property type="match status" value="2"/>
</dbReference>
<dbReference type="RefSeq" id="WP_252853613.1">
    <property type="nucleotide sequence ID" value="NZ_JAMXLR010000055.1"/>
</dbReference>
<evidence type="ECO:0000256" key="4">
    <source>
        <dbReference type="PROSITE-ProRule" id="PRU00433"/>
    </source>
</evidence>
<keyword evidence="2 4" id="KW-0479">Metal-binding</keyword>
<dbReference type="Pfam" id="PF13442">
    <property type="entry name" value="Cytochrome_CBB3"/>
    <property type="match status" value="1"/>
</dbReference>